<proteinExistence type="predicted"/>
<evidence type="ECO:0000313" key="2">
    <source>
        <dbReference type="Proteomes" id="UP000238479"/>
    </source>
</evidence>
<organism evidence="1 2">
    <name type="scientific">Rosa chinensis</name>
    <name type="common">China rose</name>
    <dbReference type="NCBI Taxonomy" id="74649"/>
    <lineage>
        <taxon>Eukaryota</taxon>
        <taxon>Viridiplantae</taxon>
        <taxon>Streptophyta</taxon>
        <taxon>Embryophyta</taxon>
        <taxon>Tracheophyta</taxon>
        <taxon>Spermatophyta</taxon>
        <taxon>Magnoliopsida</taxon>
        <taxon>eudicotyledons</taxon>
        <taxon>Gunneridae</taxon>
        <taxon>Pentapetalae</taxon>
        <taxon>rosids</taxon>
        <taxon>fabids</taxon>
        <taxon>Rosales</taxon>
        <taxon>Rosaceae</taxon>
        <taxon>Rosoideae</taxon>
        <taxon>Rosoideae incertae sedis</taxon>
        <taxon>Rosa</taxon>
    </lineage>
</organism>
<protein>
    <submittedName>
        <fullName evidence="1">Uncharacterized protein</fullName>
    </submittedName>
</protein>
<dbReference type="Proteomes" id="UP000238479">
    <property type="component" value="Chromosome 1"/>
</dbReference>
<dbReference type="Gramene" id="PRQ60651">
    <property type="protein sequence ID" value="PRQ60651"/>
    <property type="gene ID" value="RchiOBHm_Chr1g0383581"/>
</dbReference>
<name>A0A2P6SPP7_ROSCH</name>
<dbReference type="AlphaFoldDB" id="A0A2P6SPP7"/>
<dbReference type="EMBL" id="PDCK01000039">
    <property type="protein sequence ID" value="PRQ60651.1"/>
    <property type="molecule type" value="Genomic_DNA"/>
</dbReference>
<keyword evidence="2" id="KW-1185">Reference proteome</keyword>
<evidence type="ECO:0000313" key="1">
    <source>
        <dbReference type="EMBL" id="PRQ60651.1"/>
    </source>
</evidence>
<reference evidence="1 2" key="1">
    <citation type="journal article" date="2018" name="Nat. Genet.">
        <title>The Rosa genome provides new insights in the design of modern roses.</title>
        <authorList>
            <person name="Bendahmane M."/>
        </authorList>
    </citation>
    <scope>NUCLEOTIDE SEQUENCE [LARGE SCALE GENOMIC DNA]</scope>
    <source>
        <strain evidence="2">cv. Old Blush</strain>
    </source>
</reference>
<gene>
    <name evidence="1" type="ORF">RchiOBHm_Chr1g0383581</name>
</gene>
<comment type="caution">
    <text evidence="1">The sequence shown here is derived from an EMBL/GenBank/DDBJ whole genome shotgun (WGS) entry which is preliminary data.</text>
</comment>
<accession>A0A2P6SPP7</accession>
<sequence>MSCSHPIRILYSLYYPKPRFAGVQNDGFLPCKISSTNTWVLGMNDPLQFSINTELSGLVFHPSNLGICILD</sequence>